<evidence type="ECO:0000256" key="1">
    <source>
        <dbReference type="ARBA" id="ARBA00004651"/>
    </source>
</evidence>
<gene>
    <name evidence="8" type="ORF">JOF36_007308</name>
</gene>
<protein>
    <submittedName>
        <fullName evidence="8">Type IV secretory pathway TraG/TraD family ATPase VirD4</fullName>
    </submittedName>
</protein>
<evidence type="ECO:0000256" key="6">
    <source>
        <dbReference type="SAM" id="MobiDB-lite"/>
    </source>
</evidence>
<keyword evidence="4" id="KW-1133">Transmembrane helix</keyword>
<evidence type="ECO:0000313" key="9">
    <source>
        <dbReference type="Proteomes" id="UP001519295"/>
    </source>
</evidence>
<dbReference type="InterPro" id="IPR032689">
    <property type="entry name" value="TraG-D_C"/>
</dbReference>
<dbReference type="InterPro" id="IPR027417">
    <property type="entry name" value="P-loop_NTPase"/>
</dbReference>
<dbReference type="InterPro" id="IPR051539">
    <property type="entry name" value="T4SS-coupling_protein"/>
</dbReference>
<proteinExistence type="predicted"/>
<organism evidence="8 9">
    <name type="scientific">Pseudonocardia parietis</name>
    <dbReference type="NCBI Taxonomy" id="570936"/>
    <lineage>
        <taxon>Bacteria</taxon>
        <taxon>Bacillati</taxon>
        <taxon>Actinomycetota</taxon>
        <taxon>Actinomycetes</taxon>
        <taxon>Pseudonocardiales</taxon>
        <taxon>Pseudonocardiaceae</taxon>
        <taxon>Pseudonocardia</taxon>
    </lineage>
</organism>
<dbReference type="Pfam" id="PF12696">
    <property type="entry name" value="TraG-D_C"/>
    <property type="match status" value="1"/>
</dbReference>
<keyword evidence="5" id="KW-0472">Membrane</keyword>
<evidence type="ECO:0000313" key="8">
    <source>
        <dbReference type="EMBL" id="MBP2371535.1"/>
    </source>
</evidence>
<dbReference type="SUPFAM" id="SSF52540">
    <property type="entry name" value="P-loop containing nucleoside triphosphate hydrolases"/>
    <property type="match status" value="1"/>
</dbReference>
<keyword evidence="2" id="KW-1003">Cell membrane</keyword>
<sequence length="542" mass="57594">MATVAVATVVWTTVVLVVLGVAAAGLASWAGWCQRDPVRLRRRAGTEGWLGPRDLLVTAGGRAVCRRAGVPGWTRLHPPVAQAGITVGRVVTGPVWMWRRRVYSPWSQGVLVLGPPGSGKSTLLNGAICQAPGAAYVTSTKTEPYDRTADTRAQVGDVHVFNPTELGGLASTFRWDPVADCTDPEIADARARALVRGGGGATGTQNAEFWAGKAAEILRCYLLAAALTGRDMGQVMAWAQQPDSGEPTAILAQRDRAVPEGWRGLLEANLAATANTRTGYFASLLPAVAFMGHAEVARACRPSPGQGLDLTRFLQASNTLYVVAGDNEQIAPLITALTEAVFAAAKRLAATRPGGRLDPGLGLFLDEIANITPVPLETWAADSRGWGITVCAAAQDLAQLETRWGRPKARTIFSNLPTRIVLPGVAQKDDLEELSYLGGQRWARQTSESHAATDGGRPRLTRSRSWTREPVAPGHLIHALPRWHAYVLGVASKPVIVRFHPGYRGRGRAAAARAGATDTPRVVELAPPPDETGTDYGPSQAA</sequence>
<evidence type="ECO:0000259" key="7">
    <source>
        <dbReference type="Pfam" id="PF12696"/>
    </source>
</evidence>
<evidence type="ECO:0000256" key="2">
    <source>
        <dbReference type="ARBA" id="ARBA00022475"/>
    </source>
</evidence>
<dbReference type="CDD" id="cd01127">
    <property type="entry name" value="TrwB_TraG_TraD_VirD4"/>
    <property type="match status" value="1"/>
</dbReference>
<evidence type="ECO:0000256" key="5">
    <source>
        <dbReference type="ARBA" id="ARBA00023136"/>
    </source>
</evidence>
<comment type="subcellular location">
    <subcellularLocation>
        <location evidence="1">Cell membrane</location>
        <topology evidence="1">Multi-pass membrane protein</topology>
    </subcellularLocation>
</comment>
<accession>A0ABS4W5Q3</accession>
<dbReference type="EMBL" id="JAGINU010000003">
    <property type="protein sequence ID" value="MBP2371535.1"/>
    <property type="molecule type" value="Genomic_DNA"/>
</dbReference>
<feature type="domain" description="TraD/TraG TraM recognition site" evidence="7">
    <location>
        <begin position="361"/>
        <end position="481"/>
    </location>
</feature>
<comment type="caution">
    <text evidence="8">The sequence shown here is derived from an EMBL/GenBank/DDBJ whole genome shotgun (WGS) entry which is preliminary data.</text>
</comment>
<name>A0ABS4W5Q3_9PSEU</name>
<feature type="region of interest" description="Disordered" evidence="6">
    <location>
        <begin position="445"/>
        <end position="466"/>
    </location>
</feature>
<evidence type="ECO:0000256" key="4">
    <source>
        <dbReference type="ARBA" id="ARBA00022989"/>
    </source>
</evidence>
<evidence type="ECO:0000256" key="3">
    <source>
        <dbReference type="ARBA" id="ARBA00022692"/>
    </source>
</evidence>
<feature type="region of interest" description="Disordered" evidence="6">
    <location>
        <begin position="510"/>
        <end position="542"/>
    </location>
</feature>
<dbReference type="PANTHER" id="PTHR37937">
    <property type="entry name" value="CONJUGATIVE TRANSFER: DNA TRANSPORT"/>
    <property type="match status" value="1"/>
</dbReference>
<keyword evidence="3" id="KW-0812">Transmembrane</keyword>
<dbReference type="Gene3D" id="3.40.50.300">
    <property type="entry name" value="P-loop containing nucleotide triphosphate hydrolases"/>
    <property type="match status" value="1"/>
</dbReference>
<reference evidence="8 9" key="1">
    <citation type="submission" date="2021-03" db="EMBL/GenBank/DDBJ databases">
        <title>Sequencing the genomes of 1000 actinobacteria strains.</title>
        <authorList>
            <person name="Klenk H.-P."/>
        </authorList>
    </citation>
    <scope>NUCLEOTIDE SEQUENCE [LARGE SCALE GENOMIC DNA]</scope>
    <source>
        <strain evidence="8 9">DSM 45256</strain>
    </source>
</reference>
<dbReference type="RefSeq" id="WP_210036684.1">
    <property type="nucleotide sequence ID" value="NZ_JAGINU010000003.1"/>
</dbReference>
<keyword evidence="9" id="KW-1185">Reference proteome</keyword>
<dbReference type="PANTHER" id="PTHR37937:SF1">
    <property type="entry name" value="CONJUGATIVE TRANSFER: DNA TRANSPORT"/>
    <property type="match status" value="1"/>
</dbReference>
<dbReference type="Proteomes" id="UP001519295">
    <property type="component" value="Unassembled WGS sequence"/>
</dbReference>